<protein>
    <submittedName>
        <fullName evidence="2">Uncharacterized protein</fullName>
    </submittedName>
</protein>
<proteinExistence type="predicted"/>
<accession>A0A0K1PVR9</accession>
<keyword evidence="3" id="KW-1185">Reference proteome</keyword>
<dbReference type="KEGG" id="llu:AKJ09_03868"/>
<name>A0A0K1PVR9_9BACT</name>
<dbReference type="EMBL" id="CP012333">
    <property type="protein sequence ID" value="AKU97204.1"/>
    <property type="molecule type" value="Genomic_DNA"/>
</dbReference>
<organism evidence="2 3">
    <name type="scientific">Labilithrix luteola</name>
    <dbReference type="NCBI Taxonomy" id="1391654"/>
    <lineage>
        <taxon>Bacteria</taxon>
        <taxon>Pseudomonadati</taxon>
        <taxon>Myxococcota</taxon>
        <taxon>Polyangia</taxon>
        <taxon>Polyangiales</taxon>
        <taxon>Labilitrichaceae</taxon>
        <taxon>Labilithrix</taxon>
    </lineage>
</organism>
<dbReference type="AlphaFoldDB" id="A0A0K1PVR9"/>
<sequence length="46" mass="4823">MVHYRVDGLGELEGEGHGCLPSVHAPQVAGKAEPGRRSSAVREALV</sequence>
<feature type="region of interest" description="Disordered" evidence="1">
    <location>
        <begin position="23"/>
        <end position="46"/>
    </location>
</feature>
<reference evidence="2 3" key="1">
    <citation type="submission" date="2015-08" db="EMBL/GenBank/DDBJ databases">
        <authorList>
            <person name="Babu N.S."/>
            <person name="Beckwith C.J."/>
            <person name="Beseler K.G."/>
            <person name="Brison A."/>
            <person name="Carone J.V."/>
            <person name="Caskin T.P."/>
            <person name="Diamond M."/>
            <person name="Durham M.E."/>
            <person name="Foxe J.M."/>
            <person name="Go M."/>
            <person name="Henderson B.A."/>
            <person name="Jones I.B."/>
            <person name="McGettigan J.A."/>
            <person name="Micheletti S.J."/>
            <person name="Nasrallah M.E."/>
            <person name="Ortiz D."/>
            <person name="Piller C.R."/>
            <person name="Privatt S.R."/>
            <person name="Schneider S.L."/>
            <person name="Sharp S."/>
            <person name="Smith T.C."/>
            <person name="Stanton J.D."/>
            <person name="Ullery H.E."/>
            <person name="Wilson R.J."/>
            <person name="Serrano M.G."/>
            <person name="Buck G."/>
            <person name="Lee V."/>
            <person name="Wang Y."/>
            <person name="Carvalho R."/>
            <person name="Voegtly L."/>
            <person name="Shi R."/>
            <person name="Duckworth R."/>
            <person name="Johnson A."/>
            <person name="Loviza R."/>
            <person name="Walstead R."/>
            <person name="Shah Z."/>
            <person name="Kiflezghi M."/>
            <person name="Wade K."/>
            <person name="Ball S.L."/>
            <person name="Bradley K.W."/>
            <person name="Asai D.J."/>
            <person name="Bowman C.A."/>
            <person name="Russell D.A."/>
            <person name="Pope W.H."/>
            <person name="Jacobs-Sera D."/>
            <person name="Hendrix R.W."/>
            <person name="Hatfull G.F."/>
        </authorList>
    </citation>
    <scope>NUCLEOTIDE SEQUENCE [LARGE SCALE GENOMIC DNA]</scope>
    <source>
        <strain evidence="2 3">DSM 27648</strain>
    </source>
</reference>
<gene>
    <name evidence="2" type="ORF">AKJ09_03868</name>
</gene>
<evidence type="ECO:0000313" key="3">
    <source>
        <dbReference type="Proteomes" id="UP000064967"/>
    </source>
</evidence>
<dbReference type="Proteomes" id="UP000064967">
    <property type="component" value="Chromosome"/>
</dbReference>
<evidence type="ECO:0000256" key="1">
    <source>
        <dbReference type="SAM" id="MobiDB-lite"/>
    </source>
</evidence>
<evidence type="ECO:0000313" key="2">
    <source>
        <dbReference type="EMBL" id="AKU97204.1"/>
    </source>
</evidence>